<dbReference type="WBParaSite" id="PS1159_v2.g5255.t1">
    <property type="protein sequence ID" value="PS1159_v2.g5255.t1"/>
    <property type="gene ID" value="PS1159_v2.g5255"/>
</dbReference>
<organism evidence="1 2">
    <name type="scientific">Panagrolaimus sp. PS1159</name>
    <dbReference type="NCBI Taxonomy" id="55785"/>
    <lineage>
        <taxon>Eukaryota</taxon>
        <taxon>Metazoa</taxon>
        <taxon>Ecdysozoa</taxon>
        <taxon>Nematoda</taxon>
        <taxon>Chromadorea</taxon>
        <taxon>Rhabditida</taxon>
        <taxon>Tylenchina</taxon>
        <taxon>Panagrolaimomorpha</taxon>
        <taxon>Panagrolaimoidea</taxon>
        <taxon>Panagrolaimidae</taxon>
        <taxon>Panagrolaimus</taxon>
    </lineage>
</organism>
<proteinExistence type="predicted"/>
<accession>A0AC35GHP8</accession>
<reference evidence="2" key="1">
    <citation type="submission" date="2022-11" db="UniProtKB">
        <authorList>
            <consortium name="WormBaseParasite"/>
        </authorList>
    </citation>
    <scope>IDENTIFICATION</scope>
</reference>
<protein>
    <submittedName>
        <fullName evidence="2">Uncharacterized protein</fullName>
    </submittedName>
</protein>
<evidence type="ECO:0000313" key="2">
    <source>
        <dbReference type="WBParaSite" id="PS1159_v2.g5255.t1"/>
    </source>
</evidence>
<name>A0AC35GHP8_9BILA</name>
<sequence length="168" mass="19438">MSNEISESKSILRQLLLSNDESDPTDISQRKRKMNDDSEKFEKRGRAVYDNSETGRTLTEQLADEQPATIVYASRPSTLPLSNPFYYRAPPCNAYLSWLAGYEQHRKRMREISYFYQLQMLGNGPSNNPSPSPQQPKEDDLPVTHEMRQHYLQQLRERLTQDAIGLPS</sequence>
<dbReference type="Proteomes" id="UP000887580">
    <property type="component" value="Unplaced"/>
</dbReference>
<evidence type="ECO:0000313" key="1">
    <source>
        <dbReference type="Proteomes" id="UP000887580"/>
    </source>
</evidence>